<sequence length="232" mass="25983">MKIEIWSDIMCPFCYIGKRRFEQALENFEGKENVEIEWRSYLLSPEMVTDPTKNLHQFLAEHKGISLEEATEMNNYVAKMAAETGLEYNLDKAIPANSFNAHRMLHFAAEHGKQNEAKEALFKAYFTDGKNIDDAATLTEIAASVGLDTDLLGKAMGGEAYFQDVVMDIQEARNIGVRGVPFFVFNRKYAISGAQEAEAFLDVLQKSYGEWRQANAPLDVIEGDSCGVDGEC</sequence>
<gene>
    <name evidence="2" type="ORF">HYN59_04280</name>
</gene>
<dbReference type="PANTHER" id="PTHR13887:SF41">
    <property type="entry name" value="THIOREDOXIN SUPERFAMILY PROTEIN"/>
    <property type="match status" value="1"/>
</dbReference>
<evidence type="ECO:0000313" key="3">
    <source>
        <dbReference type="Proteomes" id="UP000244929"/>
    </source>
</evidence>
<dbReference type="Pfam" id="PF01323">
    <property type="entry name" value="DSBA"/>
    <property type="match status" value="1"/>
</dbReference>
<dbReference type="SUPFAM" id="SSF52833">
    <property type="entry name" value="Thioredoxin-like"/>
    <property type="match status" value="1"/>
</dbReference>
<accession>A0A2S1QVL0</accession>
<organism evidence="2 3">
    <name type="scientific">Flavobacterium album</name>
    <dbReference type="NCBI Taxonomy" id="2175091"/>
    <lineage>
        <taxon>Bacteria</taxon>
        <taxon>Pseudomonadati</taxon>
        <taxon>Bacteroidota</taxon>
        <taxon>Flavobacteriia</taxon>
        <taxon>Flavobacteriales</taxon>
        <taxon>Flavobacteriaceae</taxon>
        <taxon>Flavobacterium</taxon>
    </lineage>
</organism>
<dbReference type="InterPro" id="IPR001853">
    <property type="entry name" value="DSBA-like_thioredoxin_dom"/>
</dbReference>
<feature type="domain" description="DSBA-like thioredoxin" evidence="1">
    <location>
        <begin position="3"/>
        <end position="205"/>
    </location>
</feature>
<dbReference type="InterPro" id="IPR036249">
    <property type="entry name" value="Thioredoxin-like_sf"/>
</dbReference>
<dbReference type="RefSeq" id="WP_108777085.1">
    <property type="nucleotide sequence ID" value="NZ_CP029186.1"/>
</dbReference>
<dbReference type="KEGG" id="falb:HYN59_04280"/>
<dbReference type="Proteomes" id="UP000244929">
    <property type="component" value="Chromosome"/>
</dbReference>
<dbReference type="PANTHER" id="PTHR13887">
    <property type="entry name" value="GLUTATHIONE S-TRANSFERASE KAPPA"/>
    <property type="match status" value="1"/>
</dbReference>
<dbReference type="AlphaFoldDB" id="A0A2S1QVL0"/>
<dbReference type="Gene3D" id="3.40.30.10">
    <property type="entry name" value="Glutaredoxin"/>
    <property type="match status" value="1"/>
</dbReference>
<dbReference type="CDD" id="cd03024">
    <property type="entry name" value="DsbA_FrnE"/>
    <property type="match status" value="1"/>
</dbReference>
<name>A0A2S1QVL0_9FLAO</name>
<evidence type="ECO:0000313" key="2">
    <source>
        <dbReference type="EMBL" id="AWH84379.1"/>
    </source>
</evidence>
<reference evidence="2 3" key="1">
    <citation type="submission" date="2018-04" db="EMBL/GenBank/DDBJ databases">
        <title>Genome sequencing of Flavobacterium sp. HYN0059.</title>
        <authorList>
            <person name="Yi H."/>
            <person name="Baek C."/>
        </authorList>
    </citation>
    <scope>NUCLEOTIDE SEQUENCE [LARGE SCALE GENOMIC DNA]</scope>
    <source>
        <strain evidence="2 3">HYN0059</strain>
    </source>
</reference>
<dbReference type="EMBL" id="CP029186">
    <property type="protein sequence ID" value="AWH84379.1"/>
    <property type="molecule type" value="Genomic_DNA"/>
</dbReference>
<protein>
    <submittedName>
        <fullName evidence="2">Disulfide bond formation protein DsbA</fullName>
    </submittedName>
</protein>
<keyword evidence="3" id="KW-1185">Reference proteome</keyword>
<proteinExistence type="predicted"/>
<evidence type="ECO:0000259" key="1">
    <source>
        <dbReference type="Pfam" id="PF01323"/>
    </source>
</evidence>
<dbReference type="GO" id="GO:0016491">
    <property type="term" value="F:oxidoreductase activity"/>
    <property type="evidence" value="ECO:0007669"/>
    <property type="project" value="InterPro"/>
</dbReference>
<dbReference type="OrthoDB" id="9799122at2"/>